<dbReference type="EMBL" id="JAULSR010000007">
    <property type="protein sequence ID" value="KAK0615345.1"/>
    <property type="molecule type" value="Genomic_DNA"/>
</dbReference>
<sequence length="545" mass="57136">MKLLHALSLLQSALLVKGSSIRSIANTTAVELPWNGWGGNTFNNRWASTNTAISSCNIKTISSHCKIAYPGGISATTTIVSGIAYYTTWNGSLVALDYASCTVKWQTNIADAIITFGGPPTALQAPIVQAVSRTSPQVDLANNLIYIGTGLHALVIAADLATGAILGSTQIHAHPLAQITQSGTVHNGVFYIGTSSAEESANSGSDPSYVCCTFVGNAVAVRFTRATNTFSTLWDIPMLVVDDSADSTAGTGDQWSGIAVWGSQPAIDVARNTVYYATGNTYSVPDAWLACTATPLDPACELPERVWQESVLALDLDTGAPRWVRRLGALDVYTVACSTEPKDPALCDFTTGEDADFGMAPTFVPAGGKDGGDAVVVGQKNGNLYSLNADSGAIEWVTSVGPGGTTGGLSWGIAVDNGRVYFSENNSEGKEWRPQPQNDTVINNSAYGAASLSTGELLWETPANATWSSTNPPTVVGNLVLSLRQQAATLGGGFVVLKKTTGEILLDMDLDAYSQSSIAVAGKYIFLGTGYHGYLDGFLHVFSVA</sequence>
<evidence type="ECO:0000313" key="3">
    <source>
        <dbReference type="Proteomes" id="UP001174934"/>
    </source>
</evidence>
<dbReference type="InterPro" id="IPR015943">
    <property type="entry name" value="WD40/YVTN_repeat-like_dom_sf"/>
</dbReference>
<evidence type="ECO:0000256" key="1">
    <source>
        <dbReference type="SAM" id="SignalP"/>
    </source>
</evidence>
<organism evidence="2 3">
    <name type="scientific">Bombardia bombarda</name>
    <dbReference type="NCBI Taxonomy" id="252184"/>
    <lineage>
        <taxon>Eukaryota</taxon>
        <taxon>Fungi</taxon>
        <taxon>Dikarya</taxon>
        <taxon>Ascomycota</taxon>
        <taxon>Pezizomycotina</taxon>
        <taxon>Sordariomycetes</taxon>
        <taxon>Sordariomycetidae</taxon>
        <taxon>Sordariales</taxon>
        <taxon>Lasiosphaeriaceae</taxon>
        <taxon>Bombardia</taxon>
    </lineage>
</organism>
<dbReference type="AlphaFoldDB" id="A0AA39WHB7"/>
<accession>A0AA39WHB7</accession>
<name>A0AA39WHB7_9PEZI</name>
<dbReference type="SMART" id="SM00564">
    <property type="entry name" value="PQQ"/>
    <property type="match status" value="5"/>
</dbReference>
<dbReference type="InterPro" id="IPR018391">
    <property type="entry name" value="PQQ_b-propeller_rpt"/>
</dbReference>
<dbReference type="InterPro" id="IPR011047">
    <property type="entry name" value="Quinoprotein_ADH-like_sf"/>
</dbReference>
<reference evidence="2" key="1">
    <citation type="submission" date="2023-06" db="EMBL/GenBank/DDBJ databases">
        <title>Genome-scale phylogeny and comparative genomics of the fungal order Sordariales.</title>
        <authorList>
            <consortium name="Lawrence Berkeley National Laboratory"/>
            <person name="Hensen N."/>
            <person name="Bonometti L."/>
            <person name="Westerberg I."/>
            <person name="Brannstrom I.O."/>
            <person name="Guillou S."/>
            <person name="Cros-Aarteil S."/>
            <person name="Calhoun S."/>
            <person name="Haridas S."/>
            <person name="Kuo A."/>
            <person name="Mondo S."/>
            <person name="Pangilinan J."/>
            <person name="Riley R."/>
            <person name="LaButti K."/>
            <person name="Andreopoulos B."/>
            <person name="Lipzen A."/>
            <person name="Chen C."/>
            <person name="Yanf M."/>
            <person name="Daum C."/>
            <person name="Ng V."/>
            <person name="Clum A."/>
            <person name="Steindorff A."/>
            <person name="Ohm R."/>
            <person name="Martin F."/>
            <person name="Silar P."/>
            <person name="Natvig D."/>
            <person name="Lalanne C."/>
            <person name="Gautier V."/>
            <person name="Ament-velasquez S.L."/>
            <person name="Kruys A."/>
            <person name="Hutchinson M.I."/>
            <person name="Powell A.J."/>
            <person name="Barry K."/>
            <person name="Miller A.N."/>
            <person name="Grigoriev I.V."/>
            <person name="Debuchy R."/>
            <person name="Gladieux P."/>
            <person name="Thoren M.H."/>
            <person name="Johannesson H."/>
        </authorList>
    </citation>
    <scope>NUCLEOTIDE SEQUENCE</scope>
    <source>
        <strain evidence="2">SMH3391-2</strain>
    </source>
</reference>
<proteinExistence type="predicted"/>
<dbReference type="PANTHER" id="PTHR32303:SF10">
    <property type="entry name" value="OUTER MEMBRANE PROTEIN ASSEMBLY FACTOR BAMB"/>
    <property type="match status" value="1"/>
</dbReference>
<gene>
    <name evidence="2" type="ORF">B0T17DRAFT_383297</name>
</gene>
<dbReference type="Gene3D" id="2.40.10.480">
    <property type="match status" value="1"/>
</dbReference>
<feature type="signal peptide" evidence="1">
    <location>
        <begin position="1"/>
        <end position="18"/>
    </location>
</feature>
<dbReference type="Proteomes" id="UP001174934">
    <property type="component" value="Unassembled WGS sequence"/>
</dbReference>
<evidence type="ECO:0000313" key="2">
    <source>
        <dbReference type="EMBL" id="KAK0615345.1"/>
    </source>
</evidence>
<dbReference type="SUPFAM" id="SSF50998">
    <property type="entry name" value="Quinoprotein alcohol dehydrogenase-like"/>
    <property type="match status" value="1"/>
</dbReference>
<comment type="caution">
    <text evidence="2">The sequence shown here is derived from an EMBL/GenBank/DDBJ whole genome shotgun (WGS) entry which is preliminary data.</text>
</comment>
<dbReference type="Gene3D" id="2.140.10.10">
    <property type="entry name" value="Quinoprotein alcohol dehydrogenase-like superfamily"/>
    <property type="match status" value="1"/>
</dbReference>
<keyword evidence="3" id="KW-1185">Reference proteome</keyword>
<dbReference type="Gene3D" id="2.130.10.10">
    <property type="entry name" value="YVTN repeat-like/Quinoprotein amine dehydrogenase"/>
    <property type="match status" value="1"/>
</dbReference>
<feature type="chain" id="PRO_5041269028" evidence="1">
    <location>
        <begin position="19"/>
        <end position="545"/>
    </location>
</feature>
<protein>
    <submittedName>
        <fullName evidence="2">Quinon protein alcohol dehydrogenase-like superfamily</fullName>
    </submittedName>
</protein>
<keyword evidence="1" id="KW-0732">Signal</keyword>
<dbReference type="PANTHER" id="PTHR32303">
    <property type="entry name" value="QUINOPROTEIN ALCOHOL DEHYDROGENASE (CYTOCHROME C)"/>
    <property type="match status" value="1"/>
</dbReference>